<name>A0A2T2ZYH9_9PEZI</name>
<keyword evidence="1" id="KW-0812">Transmembrane</keyword>
<keyword evidence="1" id="KW-1133">Transmembrane helix</keyword>
<keyword evidence="1" id="KW-0472">Membrane</keyword>
<feature type="transmembrane region" description="Helical" evidence="1">
    <location>
        <begin position="6"/>
        <end position="27"/>
    </location>
</feature>
<protein>
    <submittedName>
        <fullName evidence="2">Uncharacterized protein</fullName>
    </submittedName>
</protein>
<evidence type="ECO:0000313" key="3">
    <source>
        <dbReference type="Proteomes" id="UP000241462"/>
    </source>
</evidence>
<feature type="non-terminal residue" evidence="2">
    <location>
        <position position="79"/>
    </location>
</feature>
<reference evidence="2 3" key="1">
    <citation type="journal article" date="2018" name="Mycol. Prog.">
        <title>Coniella lustricola, a new species from submerged detritus.</title>
        <authorList>
            <person name="Raudabaugh D.B."/>
            <person name="Iturriaga T."/>
            <person name="Carver A."/>
            <person name="Mondo S."/>
            <person name="Pangilinan J."/>
            <person name="Lipzen A."/>
            <person name="He G."/>
            <person name="Amirebrahimi M."/>
            <person name="Grigoriev I.V."/>
            <person name="Miller A.N."/>
        </authorList>
    </citation>
    <scope>NUCLEOTIDE SEQUENCE [LARGE SCALE GENOMIC DNA]</scope>
    <source>
        <strain evidence="2 3">B22-T-1</strain>
    </source>
</reference>
<evidence type="ECO:0000313" key="2">
    <source>
        <dbReference type="EMBL" id="PSR79669.1"/>
    </source>
</evidence>
<proteinExistence type="predicted"/>
<dbReference type="InParanoid" id="A0A2T2ZYH9"/>
<sequence length="79" mass="8990">MRMSDIWWLVWVVLQVGGLSSSVIVCISMRLDAELHCWVIRKGLCSEYMSTLRRVATGVTSQRWTYISTTNVVLNVAIV</sequence>
<dbReference type="Proteomes" id="UP000241462">
    <property type="component" value="Unassembled WGS sequence"/>
</dbReference>
<dbReference type="EMBL" id="KZ678560">
    <property type="protein sequence ID" value="PSR79669.1"/>
    <property type="molecule type" value="Genomic_DNA"/>
</dbReference>
<dbReference type="AlphaFoldDB" id="A0A2T2ZYH9"/>
<accession>A0A2T2ZYH9</accession>
<gene>
    <name evidence="2" type="ORF">BD289DRAFT_442153</name>
</gene>
<organism evidence="2 3">
    <name type="scientific">Coniella lustricola</name>
    <dbReference type="NCBI Taxonomy" id="2025994"/>
    <lineage>
        <taxon>Eukaryota</taxon>
        <taxon>Fungi</taxon>
        <taxon>Dikarya</taxon>
        <taxon>Ascomycota</taxon>
        <taxon>Pezizomycotina</taxon>
        <taxon>Sordariomycetes</taxon>
        <taxon>Sordariomycetidae</taxon>
        <taxon>Diaporthales</taxon>
        <taxon>Schizoparmaceae</taxon>
        <taxon>Coniella</taxon>
    </lineage>
</organism>
<keyword evidence="3" id="KW-1185">Reference proteome</keyword>
<evidence type="ECO:0000256" key="1">
    <source>
        <dbReference type="SAM" id="Phobius"/>
    </source>
</evidence>